<dbReference type="RefSeq" id="WP_089329698.1">
    <property type="nucleotide sequence ID" value="NZ_FZOR01000040.1"/>
</dbReference>
<sequence length="65" mass="7572">MAWTGEGEGELNVMYCQGGSWVDPPPYIPVFDRATKRTLSTRFWDRYWIAYTGEDEHLYLARVAP</sequence>
<dbReference type="OrthoDB" id="796457at2"/>
<accession>A0A239NFB6</accession>
<gene>
    <name evidence="1" type="ORF">SAMN05443665_10404</name>
</gene>
<proteinExistence type="predicted"/>
<dbReference type="AlphaFoldDB" id="A0A239NFB6"/>
<reference evidence="1 2" key="1">
    <citation type="submission" date="2017-06" db="EMBL/GenBank/DDBJ databases">
        <authorList>
            <person name="Kim H.J."/>
            <person name="Triplett B.A."/>
        </authorList>
    </citation>
    <scope>NUCLEOTIDE SEQUENCE [LARGE SCALE GENOMIC DNA]</scope>
    <source>
        <strain evidence="1 2">DSM 44715</strain>
    </source>
</reference>
<dbReference type="Proteomes" id="UP000198318">
    <property type="component" value="Unassembled WGS sequence"/>
</dbReference>
<keyword evidence="2" id="KW-1185">Reference proteome</keyword>
<protein>
    <submittedName>
        <fullName evidence="1">Uncharacterized protein</fullName>
    </submittedName>
</protein>
<organism evidence="1 2">
    <name type="scientific">Actinomadura meyerae</name>
    <dbReference type="NCBI Taxonomy" id="240840"/>
    <lineage>
        <taxon>Bacteria</taxon>
        <taxon>Bacillati</taxon>
        <taxon>Actinomycetota</taxon>
        <taxon>Actinomycetes</taxon>
        <taxon>Streptosporangiales</taxon>
        <taxon>Thermomonosporaceae</taxon>
        <taxon>Actinomadura</taxon>
    </lineage>
</organism>
<evidence type="ECO:0000313" key="1">
    <source>
        <dbReference type="EMBL" id="SNT53212.1"/>
    </source>
</evidence>
<dbReference type="EMBL" id="FZOR01000040">
    <property type="protein sequence ID" value="SNT53212.1"/>
    <property type="molecule type" value="Genomic_DNA"/>
</dbReference>
<name>A0A239NFB6_9ACTN</name>
<evidence type="ECO:0000313" key="2">
    <source>
        <dbReference type="Proteomes" id="UP000198318"/>
    </source>
</evidence>